<dbReference type="STRING" id="588932.DA69_04420"/>
<feature type="transmembrane region" description="Helical" evidence="1">
    <location>
        <begin position="12"/>
        <end position="33"/>
    </location>
</feature>
<proteinExistence type="predicted"/>
<dbReference type="InterPro" id="IPR018719">
    <property type="entry name" value="DUF2243_membrane"/>
</dbReference>
<keyword evidence="1" id="KW-0812">Transmembrane</keyword>
<feature type="transmembrane region" description="Helical" evidence="1">
    <location>
        <begin position="78"/>
        <end position="99"/>
    </location>
</feature>
<sequence length="253" mass="28408">MFKTPWIRWATVVGFALGGFFDGILLHQILQWHHLLSLVPEVSSLRFQVLWDGYFHALMYIIAAAGLWGLWRARDQVIGRWGLQTLGAILIGFGIWHAIDSVLSHWVLGIHRIKLDSPNPLVWDLIWFFAFGVLPLIVGFLLMRRGTGEPGLRSPTTTVMLLGLLTVGMGLWAMQQPQDQPEFTTVVFRPGDGQEAAIRAMFATDARLVWSDTEMSVFVFSVAPSRRWSFYQHGALLVSGSGLPAGCFDWSRA</sequence>
<dbReference type="Proteomes" id="UP000077603">
    <property type="component" value="Chromosome"/>
</dbReference>
<dbReference type="OrthoDB" id="5190099at2"/>
<accession>A0A172Y4A7</accession>
<protein>
    <recommendedName>
        <fullName evidence="4">DUF2243 domain-containing protein</fullName>
    </recommendedName>
</protein>
<name>A0A172Y4A7_9CAUL</name>
<gene>
    <name evidence="2" type="ORF">DA69_04420</name>
</gene>
<keyword evidence="1" id="KW-0472">Membrane</keyword>
<keyword evidence="3" id="KW-1185">Reference proteome</keyword>
<evidence type="ECO:0008006" key="4">
    <source>
        <dbReference type="Google" id="ProtNLM"/>
    </source>
</evidence>
<feature type="transmembrane region" description="Helical" evidence="1">
    <location>
        <begin position="125"/>
        <end position="143"/>
    </location>
</feature>
<evidence type="ECO:0000256" key="1">
    <source>
        <dbReference type="SAM" id="Phobius"/>
    </source>
</evidence>
<feature type="transmembrane region" description="Helical" evidence="1">
    <location>
        <begin position="53"/>
        <end position="71"/>
    </location>
</feature>
<keyword evidence="1" id="KW-1133">Transmembrane helix</keyword>
<dbReference type="KEGG" id="bne:DA69_04420"/>
<dbReference type="RefSeq" id="WP_025977272.1">
    <property type="nucleotide sequence ID" value="NZ_CP015614.1"/>
</dbReference>
<reference evidence="2 3" key="1">
    <citation type="journal article" date="2014" name="Genome Announc.">
        <title>Genome Sequence of a Promising Hydrogen-Producing Facultative Anaerobic Bacterium, Brevundimonas naejangsanensis Strain B1.</title>
        <authorList>
            <person name="Su H."/>
            <person name="Zhang T."/>
            <person name="Bao M."/>
            <person name="Jiang Y."/>
            <person name="Wang Y."/>
            <person name="Tan T."/>
        </authorList>
    </citation>
    <scope>NUCLEOTIDE SEQUENCE [LARGE SCALE GENOMIC DNA]</scope>
    <source>
        <strain evidence="2 3">B1</strain>
    </source>
</reference>
<evidence type="ECO:0000313" key="3">
    <source>
        <dbReference type="Proteomes" id="UP000077603"/>
    </source>
</evidence>
<evidence type="ECO:0000313" key="2">
    <source>
        <dbReference type="EMBL" id="ANF54051.1"/>
    </source>
</evidence>
<dbReference type="EMBL" id="CP015614">
    <property type="protein sequence ID" value="ANF54051.1"/>
    <property type="molecule type" value="Genomic_DNA"/>
</dbReference>
<dbReference type="AlphaFoldDB" id="A0A172Y4A7"/>
<feature type="transmembrane region" description="Helical" evidence="1">
    <location>
        <begin position="155"/>
        <end position="174"/>
    </location>
</feature>
<dbReference type="Pfam" id="PF10002">
    <property type="entry name" value="DUF2243"/>
    <property type="match status" value="1"/>
</dbReference>
<organism evidence="2 3">
    <name type="scientific">Brevundimonas naejangsanensis</name>
    <dbReference type="NCBI Taxonomy" id="588932"/>
    <lineage>
        <taxon>Bacteria</taxon>
        <taxon>Pseudomonadati</taxon>
        <taxon>Pseudomonadota</taxon>
        <taxon>Alphaproteobacteria</taxon>
        <taxon>Caulobacterales</taxon>
        <taxon>Caulobacteraceae</taxon>
        <taxon>Brevundimonas</taxon>
    </lineage>
</organism>